<sequence length="479" mass="52603">MLKKLQIQTNRRDEMIDITHEAEVFLRETGVKSGLALIYCPHTTAGITINENADPDVKRDMLRRFDEVYPWEHELDRHMEGNTAAHMKASTTGASQHVIIEDGRLILGTWQGIYFCEFDGPRNRTCYIKIQAETGEITMSEWMDALSLTKPVIQAPMAGGLVTPRLASAVSNEGALGSLASGYVSPQALEKQLIEMKDLTNRSFQVNLFVPEERQMPEEELVEKWKARIPRANDAKPFSDLKEEWNDFEEKAELLIRYGVKACSFTFGLPPEKTAEKLKKSGCFLFGTATTPEEAKAFEERGMDAVILQGIEAGGHRGSFLPVKGEPALGLMALIPQAKDALKIPVIAAGGIFDRRGVQAARCLGADGVQVGTPFLLCEESSASPAYQKAIAESKGADTRLTTLFSGKQARGIVNQFMKTYEADEGKTLPYPLHNTLTKPMRGHAAQSGDAEHMSLWAGQSAAKLEGPTDVKTVLDALC</sequence>
<evidence type="ECO:0000256" key="7">
    <source>
        <dbReference type="ARBA" id="ARBA00022643"/>
    </source>
</evidence>
<evidence type="ECO:0000256" key="3">
    <source>
        <dbReference type="ARBA" id="ARBA00009881"/>
    </source>
</evidence>
<gene>
    <name evidence="13" type="primary">yrpB</name>
    <name evidence="13" type="ordered locus">BAMF_2926</name>
</gene>
<evidence type="ECO:0000256" key="2">
    <source>
        <dbReference type="ARBA" id="ARBA00003535"/>
    </source>
</evidence>
<evidence type="ECO:0000313" key="14">
    <source>
        <dbReference type="Proteomes" id="UP000006562"/>
    </source>
</evidence>
<evidence type="ECO:0000256" key="8">
    <source>
        <dbReference type="ARBA" id="ARBA00022741"/>
    </source>
</evidence>
<dbReference type="EMBL" id="FN597644">
    <property type="protein sequence ID" value="CBI44052.1"/>
    <property type="molecule type" value="Genomic_DNA"/>
</dbReference>
<reference evidence="13 14" key="1">
    <citation type="journal article" date="2011" name="Int. J. Syst. Evol. Microbiol.">
        <title>Relationship of Bacillus amyloliquefaciens clades associated with strains DSM 7T and FZB42T: a proposal for Bacillus amyloliquefaciens subsp. amyloliquefaciens subsp. nov. and Bacillus amyloliquefaciens subsp. plantarum subsp. nov. based on complete genome sequence comparisons.</title>
        <authorList>
            <person name="Borriss R."/>
            <person name="Chen X.H."/>
            <person name="Rueckert C."/>
            <person name="Blom J."/>
            <person name="Becker A."/>
            <person name="Baumgarth B."/>
            <person name="Fan B."/>
            <person name="Pukall R."/>
            <person name="Schumann P."/>
            <person name="Sproer C."/>
            <person name="Junge H."/>
            <person name="Vater J."/>
            <person name="Puhler A."/>
            <person name="Klenk H.P."/>
        </authorList>
    </citation>
    <scope>NUCLEOTIDE SEQUENCE [LARGE SCALE GENOMIC DNA]</scope>
    <source>
        <strain evidence="14">DSM 7</strain>
    </source>
</reference>
<evidence type="ECO:0000256" key="10">
    <source>
        <dbReference type="ARBA" id="ARBA00023033"/>
    </source>
</evidence>
<name>A0A9P1JJM7_BACAS</name>
<dbReference type="KEGG" id="bao:BAMF_2926"/>
<dbReference type="GO" id="GO:0009636">
    <property type="term" value="P:response to toxic substance"/>
    <property type="evidence" value="ECO:0007669"/>
    <property type="project" value="UniProtKB-KW"/>
</dbReference>
<dbReference type="CDD" id="cd04730">
    <property type="entry name" value="NPD_like"/>
    <property type="match status" value="1"/>
</dbReference>
<dbReference type="InterPro" id="IPR004136">
    <property type="entry name" value="NMO"/>
</dbReference>
<organism evidence="13 14">
    <name type="scientific">Bacillus amyloliquefaciens (strain ATCC 23350 / DSM 7 / BCRC 11601 / CCUG 28519 / NBRC 15535 / NRRL B-14393 / F)</name>
    <dbReference type="NCBI Taxonomy" id="692420"/>
    <lineage>
        <taxon>Bacteria</taxon>
        <taxon>Bacillati</taxon>
        <taxon>Bacillota</taxon>
        <taxon>Bacilli</taxon>
        <taxon>Bacillales</taxon>
        <taxon>Bacillaceae</taxon>
        <taxon>Bacillus</taxon>
        <taxon>Bacillus amyloliquefaciens group</taxon>
    </lineage>
</organism>
<evidence type="ECO:0000256" key="9">
    <source>
        <dbReference type="ARBA" id="ARBA00023002"/>
    </source>
</evidence>
<comment type="cofactor">
    <cofactor evidence="1">
        <name>FMN</name>
        <dbReference type="ChEBI" id="CHEBI:58210"/>
    </cofactor>
</comment>
<comment type="function">
    <text evidence="2">Nitronate monooxygenase that uses molecular oxygen to catalyze the oxidative denitrification of alkyl nitronates. Acts on propionate 3-nitronate (P3N), the presumed physiological substrate. Probably functions in the detoxification of P3N, a metabolic poison produced by plants and fungi as a defense mechanism.</text>
</comment>
<dbReference type="NCBIfam" id="TIGR00149">
    <property type="entry name" value="TIGR00149_YjbQ"/>
    <property type="match status" value="1"/>
</dbReference>
<protein>
    <recommendedName>
        <fullName evidence="4">Probable nitronate monooxygenase</fullName>
    </recommendedName>
    <alternativeName>
        <fullName evidence="11">Propionate 3-nitronate monooxygenase</fullName>
    </alternativeName>
</protein>
<dbReference type="InterPro" id="IPR035917">
    <property type="entry name" value="YjbQ-like_sf"/>
</dbReference>
<keyword evidence="5" id="KW-0216">Detoxification</keyword>
<keyword evidence="8" id="KW-0547">Nucleotide-binding</keyword>
<evidence type="ECO:0000256" key="5">
    <source>
        <dbReference type="ARBA" id="ARBA00022575"/>
    </source>
</evidence>
<accession>A0A9P1JJM7</accession>
<keyword evidence="13" id="KW-0223">Dioxygenase</keyword>
<dbReference type="Pfam" id="PF01894">
    <property type="entry name" value="YjbQ"/>
    <property type="match status" value="1"/>
</dbReference>
<dbReference type="InterPro" id="IPR013785">
    <property type="entry name" value="Aldolase_TIM"/>
</dbReference>
<dbReference type="Proteomes" id="UP000006562">
    <property type="component" value="Chromosome"/>
</dbReference>
<evidence type="ECO:0000256" key="4">
    <source>
        <dbReference type="ARBA" id="ARBA00013457"/>
    </source>
</evidence>
<dbReference type="Gene3D" id="2.60.120.460">
    <property type="entry name" value="YjbQ-like"/>
    <property type="match status" value="1"/>
</dbReference>
<evidence type="ECO:0000256" key="12">
    <source>
        <dbReference type="ARBA" id="ARBA00049401"/>
    </source>
</evidence>
<dbReference type="GO" id="GO:0018580">
    <property type="term" value="F:nitronate monooxygenase activity"/>
    <property type="evidence" value="ECO:0007669"/>
    <property type="project" value="InterPro"/>
</dbReference>
<dbReference type="PANTHER" id="PTHR42747">
    <property type="entry name" value="NITRONATE MONOOXYGENASE-RELATED"/>
    <property type="match status" value="1"/>
</dbReference>
<keyword evidence="6" id="KW-0285">Flavoprotein</keyword>
<reference evidence="14" key="2">
    <citation type="journal article" date="2011" name="J. Biotechnol.">
        <title>Genome sequence of B. amyloliquefaciens type strain DSM7(T) reveals differences to plant-associated B. amyloliquefaciens FZB42.</title>
        <authorList>
            <person name="Ruckert C."/>
            <person name="Blom J."/>
            <person name="Chen X."/>
            <person name="Reva O."/>
            <person name="Borriss R."/>
        </authorList>
    </citation>
    <scope>NUCLEOTIDE SEQUENCE [LARGE SCALE GENOMIC DNA]</scope>
    <source>
        <strain evidence="14">DSM 7</strain>
    </source>
</reference>
<dbReference type="SUPFAM" id="SSF51412">
    <property type="entry name" value="Inosine monophosphate dehydrogenase (IMPDH)"/>
    <property type="match status" value="1"/>
</dbReference>
<evidence type="ECO:0000256" key="1">
    <source>
        <dbReference type="ARBA" id="ARBA00001917"/>
    </source>
</evidence>
<keyword evidence="9 13" id="KW-0560">Oxidoreductase</keyword>
<dbReference type="Pfam" id="PF03060">
    <property type="entry name" value="NMO"/>
    <property type="match status" value="1"/>
</dbReference>
<evidence type="ECO:0000256" key="11">
    <source>
        <dbReference type="ARBA" id="ARBA00031155"/>
    </source>
</evidence>
<comment type="similarity">
    <text evidence="3">Belongs to the nitronate monooxygenase family. NMO class I subfamily.</text>
</comment>
<dbReference type="AlphaFoldDB" id="A0A9P1JJM7"/>
<dbReference type="Gene3D" id="3.20.20.70">
    <property type="entry name" value="Aldolase class I"/>
    <property type="match status" value="1"/>
</dbReference>
<evidence type="ECO:0000313" key="13">
    <source>
        <dbReference type="EMBL" id="CBI44052.1"/>
    </source>
</evidence>
<dbReference type="PANTHER" id="PTHR42747:SF3">
    <property type="entry name" value="NITRONATE MONOOXYGENASE-RELATED"/>
    <property type="match status" value="1"/>
</dbReference>
<dbReference type="InterPro" id="IPR001602">
    <property type="entry name" value="UPF0047_YjbQ-like"/>
</dbReference>
<keyword evidence="14" id="KW-1185">Reference proteome</keyword>
<dbReference type="PROSITE" id="PS01314">
    <property type="entry name" value="UPF0047"/>
    <property type="match status" value="1"/>
</dbReference>
<dbReference type="FunFam" id="3.20.20.70:FF:000154">
    <property type="entry name" value="Probable nitronate monooxygenase"/>
    <property type="match status" value="1"/>
</dbReference>
<dbReference type="GO" id="GO:0000166">
    <property type="term" value="F:nucleotide binding"/>
    <property type="evidence" value="ECO:0007669"/>
    <property type="project" value="UniProtKB-KW"/>
</dbReference>
<keyword evidence="7" id="KW-0288">FMN</keyword>
<dbReference type="GO" id="GO:0051213">
    <property type="term" value="F:dioxygenase activity"/>
    <property type="evidence" value="ECO:0007669"/>
    <property type="project" value="UniProtKB-KW"/>
</dbReference>
<dbReference type="SUPFAM" id="SSF111038">
    <property type="entry name" value="YjbQ-like"/>
    <property type="match status" value="1"/>
</dbReference>
<proteinExistence type="inferred from homology"/>
<keyword evidence="10" id="KW-0503">Monooxygenase</keyword>
<evidence type="ECO:0000256" key="6">
    <source>
        <dbReference type="ARBA" id="ARBA00022630"/>
    </source>
</evidence>
<comment type="catalytic activity">
    <reaction evidence="12">
        <text>3 propionate 3-nitronate + 3 O2 + H2O = 3 3-oxopropanoate + 2 nitrate + nitrite + H2O2 + 3 H(+)</text>
        <dbReference type="Rhea" id="RHEA:57332"/>
        <dbReference type="ChEBI" id="CHEBI:15377"/>
        <dbReference type="ChEBI" id="CHEBI:15378"/>
        <dbReference type="ChEBI" id="CHEBI:15379"/>
        <dbReference type="ChEBI" id="CHEBI:16240"/>
        <dbReference type="ChEBI" id="CHEBI:16301"/>
        <dbReference type="ChEBI" id="CHEBI:17632"/>
        <dbReference type="ChEBI" id="CHEBI:33190"/>
        <dbReference type="ChEBI" id="CHEBI:136067"/>
    </reaction>
</comment>